<evidence type="ECO:0000313" key="1">
    <source>
        <dbReference type="EMBL" id="SVC16052.1"/>
    </source>
</evidence>
<dbReference type="AlphaFoldDB" id="A0A382JXI4"/>
<dbReference type="Gene3D" id="3.10.450.50">
    <property type="match status" value="1"/>
</dbReference>
<dbReference type="EMBL" id="UINC01076670">
    <property type="protein sequence ID" value="SVC16052.1"/>
    <property type="molecule type" value="Genomic_DNA"/>
</dbReference>
<protein>
    <recommendedName>
        <fullName evidence="2">DUF4440 domain-containing protein</fullName>
    </recommendedName>
</protein>
<accession>A0A382JXI4</accession>
<organism evidence="1">
    <name type="scientific">marine metagenome</name>
    <dbReference type="NCBI Taxonomy" id="408172"/>
    <lineage>
        <taxon>unclassified sequences</taxon>
        <taxon>metagenomes</taxon>
        <taxon>ecological metagenomes</taxon>
    </lineage>
</organism>
<gene>
    <name evidence="1" type="ORF">METZ01_LOCUS268906</name>
</gene>
<dbReference type="InterPro" id="IPR032710">
    <property type="entry name" value="NTF2-like_dom_sf"/>
</dbReference>
<sequence>MMNNHLKIIALINWILLFQACSPVERFPDAEEDHGERGAVLDVAQKVLDAIGNADAGLLHSVTVPETRMNGRLVEEYSSGFPAREVPMVERMWNPEVSIDGEIASIWTPYDFYRNGEFSHCGIDAFQLRKLEGEWKVVGIIWNSLQPPDCQMHPAGPPIQ</sequence>
<reference evidence="1" key="1">
    <citation type="submission" date="2018-05" db="EMBL/GenBank/DDBJ databases">
        <authorList>
            <person name="Lanie J.A."/>
            <person name="Ng W.-L."/>
            <person name="Kazmierczak K.M."/>
            <person name="Andrzejewski T.M."/>
            <person name="Davidsen T.M."/>
            <person name="Wayne K.J."/>
            <person name="Tettelin H."/>
            <person name="Glass J.I."/>
            <person name="Rusch D."/>
            <person name="Podicherti R."/>
            <person name="Tsui H.-C.T."/>
            <person name="Winkler M.E."/>
        </authorList>
    </citation>
    <scope>NUCLEOTIDE SEQUENCE</scope>
</reference>
<proteinExistence type="predicted"/>
<evidence type="ECO:0008006" key="2">
    <source>
        <dbReference type="Google" id="ProtNLM"/>
    </source>
</evidence>
<name>A0A382JXI4_9ZZZZ</name>
<dbReference type="PROSITE" id="PS51257">
    <property type="entry name" value="PROKAR_LIPOPROTEIN"/>
    <property type="match status" value="1"/>
</dbReference>
<dbReference type="SUPFAM" id="SSF54427">
    <property type="entry name" value="NTF2-like"/>
    <property type="match status" value="1"/>
</dbReference>